<sequence>MRLLQLKAENFRLIRTLSLHPHGRLNVIFGANAAGKTSLLEILYVLGRGRSFRGASPQEWEGPDRPGWLVFGRVEHPLSALRQSLGLRFAGEQTEIRVDGRAATSLDLLRTLPVQILEPGMHKMLQEGPVYRRSFLDWGVFHVEPQFLPLWRRYRRALRQRNQLLRAGADDRQIAAWEPELAEAGEQLDAQRCAHLDAIRPAVLAGIEVLIGEGEWHFDLYPGWTRTMALREVLARQRTADRRLGSTQAGPHRAELRIRAGGHRAKNRISRGQQKMLIAALLLAQCTEIGRRTGRHPVLLIDDFTAELAEPYQAALLAAIQAYPGQTFITAFTRSGVLARELDAAVFHVEHGVVTSSAD</sequence>
<organism evidence="8 9">
    <name type="scientific">Fontimonas thermophila</name>
    <dbReference type="NCBI Taxonomy" id="1076937"/>
    <lineage>
        <taxon>Bacteria</taxon>
        <taxon>Pseudomonadati</taxon>
        <taxon>Pseudomonadota</taxon>
        <taxon>Gammaproteobacteria</taxon>
        <taxon>Nevskiales</taxon>
        <taxon>Nevskiaceae</taxon>
        <taxon>Fontimonas</taxon>
    </lineage>
</organism>
<dbReference type="InterPro" id="IPR042174">
    <property type="entry name" value="RecF_2"/>
</dbReference>
<dbReference type="InterPro" id="IPR003395">
    <property type="entry name" value="RecF/RecN/SMC_N"/>
</dbReference>
<dbReference type="Gene3D" id="3.40.50.300">
    <property type="entry name" value="P-loop containing nucleotide triphosphate hydrolases"/>
    <property type="match status" value="1"/>
</dbReference>
<evidence type="ECO:0000313" key="9">
    <source>
        <dbReference type="Proteomes" id="UP000199771"/>
    </source>
</evidence>
<dbReference type="GO" id="GO:0003697">
    <property type="term" value="F:single-stranded DNA binding"/>
    <property type="evidence" value="ECO:0007669"/>
    <property type="project" value="UniProtKB-UniRule"/>
</dbReference>
<feature type="domain" description="RecF/RecN/SMC N-terminal" evidence="7">
    <location>
        <begin position="4"/>
        <end position="353"/>
    </location>
</feature>
<accession>A0A1I2H9B7</accession>
<evidence type="ECO:0000256" key="3">
    <source>
        <dbReference type="ARBA" id="ARBA00022741"/>
    </source>
</evidence>
<dbReference type="GO" id="GO:0006302">
    <property type="term" value="P:double-strand break repair"/>
    <property type="evidence" value="ECO:0007669"/>
    <property type="project" value="TreeGrafter"/>
</dbReference>
<dbReference type="HAMAP" id="MF_00365">
    <property type="entry name" value="RecF"/>
    <property type="match status" value="1"/>
</dbReference>
<comment type="function">
    <text evidence="6">The RecF protein is involved in DNA metabolism; it is required for DNA replication and normal SOS inducibility. RecF binds preferentially to single-stranded, linear DNA. It also seems to bind ATP.</text>
</comment>
<proteinExistence type="inferred from homology"/>
<dbReference type="InterPro" id="IPR027417">
    <property type="entry name" value="P-loop_NTPase"/>
</dbReference>
<dbReference type="GO" id="GO:0005737">
    <property type="term" value="C:cytoplasm"/>
    <property type="evidence" value="ECO:0007669"/>
    <property type="project" value="UniProtKB-SubCell"/>
</dbReference>
<keyword evidence="3 6" id="KW-0547">Nucleotide-binding</keyword>
<evidence type="ECO:0000313" key="8">
    <source>
        <dbReference type="EMBL" id="SFF25191.1"/>
    </source>
</evidence>
<dbReference type="GO" id="GO:0006260">
    <property type="term" value="P:DNA replication"/>
    <property type="evidence" value="ECO:0007669"/>
    <property type="project" value="UniProtKB-UniRule"/>
</dbReference>
<dbReference type="RefSeq" id="WP_091530201.1">
    <property type="nucleotide sequence ID" value="NZ_FOOC01000001.1"/>
</dbReference>
<dbReference type="GO" id="GO:0005524">
    <property type="term" value="F:ATP binding"/>
    <property type="evidence" value="ECO:0007669"/>
    <property type="project" value="UniProtKB-UniRule"/>
</dbReference>
<dbReference type="OrthoDB" id="9803889at2"/>
<evidence type="ECO:0000259" key="7">
    <source>
        <dbReference type="Pfam" id="PF02463"/>
    </source>
</evidence>
<reference evidence="8 9" key="1">
    <citation type="submission" date="2016-10" db="EMBL/GenBank/DDBJ databases">
        <authorList>
            <person name="de Groot N.N."/>
        </authorList>
    </citation>
    <scope>NUCLEOTIDE SEQUENCE [LARGE SCALE GENOMIC DNA]</scope>
    <source>
        <strain evidence="8 9">DSM 23609</strain>
    </source>
</reference>
<evidence type="ECO:0000256" key="1">
    <source>
        <dbReference type="ARBA" id="ARBA00022490"/>
    </source>
</evidence>
<dbReference type="GO" id="GO:0009432">
    <property type="term" value="P:SOS response"/>
    <property type="evidence" value="ECO:0007669"/>
    <property type="project" value="UniProtKB-UniRule"/>
</dbReference>
<feature type="binding site" evidence="6">
    <location>
        <begin position="30"/>
        <end position="37"/>
    </location>
    <ligand>
        <name>ATP</name>
        <dbReference type="ChEBI" id="CHEBI:30616"/>
    </ligand>
</feature>
<comment type="similarity">
    <text evidence="6">Belongs to the RecF family.</text>
</comment>
<dbReference type="Gene3D" id="1.20.1050.90">
    <property type="entry name" value="RecF/RecN/SMC, N-terminal domain"/>
    <property type="match status" value="1"/>
</dbReference>
<keyword evidence="4 6" id="KW-0067">ATP-binding</keyword>
<dbReference type="PANTHER" id="PTHR32182">
    <property type="entry name" value="DNA REPLICATION AND REPAIR PROTEIN RECF"/>
    <property type="match status" value="1"/>
</dbReference>
<dbReference type="EMBL" id="FOOC01000001">
    <property type="protein sequence ID" value="SFF25191.1"/>
    <property type="molecule type" value="Genomic_DNA"/>
</dbReference>
<keyword evidence="9" id="KW-1185">Reference proteome</keyword>
<evidence type="ECO:0000256" key="6">
    <source>
        <dbReference type="HAMAP-Rule" id="MF_00365"/>
    </source>
</evidence>
<name>A0A1I2H9B7_9GAMM</name>
<keyword evidence="5 6" id="KW-0238">DNA-binding</keyword>
<dbReference type="SUPFAM" id="SSF52540">
    <property type="entry name" value="P-loop containing nucleoside triphosphate hydrolases"/>
    <property type="match status" value="1"/>
</dbReference>
<dbReference type="GO" id="GO:0000731">
    <property type="term" value="P:DNA synthesis involved in DNA repair"/>
    <property type="evidence" value="ECO:0007669"/>
    <property type="project" value="TreeGrafter"/>
</dbReference>
<dbReference type="Pfam" id="PF02463">
    <property type="entry name" value="SMC_N"/>
    <property type="match status" value="1"/>
</dbReference>
<keyword evidence="1 6" id="KW-0963">Cytoplasm</keyword>
<protein>
    <recommendedName>
        <fullName evidence="6">DNA replication and repair protein RecF</fullName>
    </recommendedName>
</protein>
<dbReference type="STRING" id="1076937.SAMN04488120_101182"/>
<keyword evidence="6" id="KW-0742">SOS response</keyword>
<evidence type="ECO:0000256" key="2">
    <source>
        <dbReference type="ARBA" id="ARBA00022705"/>
    </source>
</evidence>
<evidence type="ECO:0000256" key="4">
    <source>
        <dbReference type="ARBA" id="ARBA00022840"/>
    </source>
</evidence>
<dbReference type="Proteomes" id="UP000199771">
    <property type="component" value="Unassembled WGS sequence"/>
</dbReference>
<dbReference type="InterPro" id="IPR001238">
    <property type="entry name" value="DNA-binding_RecF"/>
</dbReference>
<gene>
    <name evidence="6" type="primary">recF</name>
    <name evidence="8" type="ORF">SAMN04488120_101182</name>
</gene>
<keyword evidence="6" id="KW-0234">DNA repair</keyword>
<keyword evidence="6" id="KW-0227">DNA damage</keyword>
<comment type="subcellular location">
    <subcellularLocation>
        <location evidence="6">Cytoplasm</location>
    </subcellularLocation>
</comment>
<dbReference type="AlphaFoldDB" id="A0A1I2H9B7"/>
<evidence type="ECO:0000256" key="5">
    <source>
        <dbReference type="ARBA" id="ARBA00023125"/>
    </source>
</evidence>
<dbReference type="NCBIfam" id="TIGR00611">
    <property type="entry name" value="recf"/>
    <property type="match status" value="1"/>
</dbReference>
<dbReference type="PANTHER" id="PTHR32182:SF0">
    <property type="entry name" value="DNA REPLICATION AND REPAIR PROTEIN RECF"/>
    <property type="match status" value="1"/>
</dbReference>
<keyword evidence="2 6" id="KW-0235">DNA replication</keyword>